<evidence type="ECO:0000313" key="2">
    <source>
        <dbReference type="EMBL" id="KPP60063.1"/>
    </source>
</evidence>
<dbReference type="InterPro" id="IPR033928">
    <property type="entry name" value="EPS8_PTB"/>
</dbReference>
<dbReference type="CDD" id="cd01210">
    <property type="entry name" value="PTB_EPS8"/>
    <property type="match status" value="1"/>
</dbReference>
<dbReference type="InterPro" id="IPR011993">
    <property type="entry name" value="PH-like_dom_sf"/>
</dbReference>
<comment type="caution">
    <text evidence="2">The sequence shown here is derived from an EMBL/GenBank/DDBJ whole genome shotgun (WGS) entry which is preliminary data.</text>
</comment>
<protein>
    <recommendedName>
        <fullName evidence="1">PID domain-containing protein</fullName>
    </recommendedName>
</protein>
<dbReference type="Proteomes" id="UP000034805">
    <property type="component" value="Unassembled WGS sequence"/>
</dbReference>
<dbReference type="GO" id="GO:0003779">
    <property type="term" value="F:actin binding"/>
    <property type="evidence" value="ECO:0007669"/>
    <property type="project" value="TreeGrafter"/>
</dbReference>
<dbReference type="InterPro" id="IPR013625">
    <property type="entry name" value="PTB"/>
</dbReference>
<dbReference type="InterPro" id="IPR006020">
    <property type="entry name" value="PTB/PI_dom"/>
</dbReference>
<dbReference type="PANTHER" id="PTHR12287:SF21">
    <property type="entry name" value="EPIDERMAL GROWTH FACTOR RECEPTOR KINASE SUBSTRATE 8"/>
    <property type="match status" value="1"/>
</dbReference>
<evidence type="ECO:0000313" key="3">
    <source>
        <dbReference type="Proteomes" id="UP000034805"/>
    </source>
</evidence>
<dbReference type="EMBL" id="JARO02011184">
    <property type="protein sequence ID" value="KPP60063.1"/>
    <property type="molecule type" value="Genomic_DNA"/>
</dbReference>
<dbReference type="PANTHER" id="PTHR12287">
    <property type="entry name" value="EPIDERMAL GROWTH FACTOR RECEPTOR KINASE SUBSTRATE EPS8-RELATED PROTEIN"/>
    <property type="match status" value="1"/>
</dbReference>
<dbReference type="GO" id="GO:0035023">
    <property type="term" value="P:regulation of Rho protein signal transduction"/>
    <property type="evidence" value="ECO:0007669"/>
    <property type="project" value="TreeGrafter"/>
</dbReference>
<evidence type="ECO:0000259" key="1">
    <source>
        <dbReference type="SMART" id="SM00462"/>
    </source>
</evidence>
<sequence>MYGALGQYGGICPQRSAVRIFRLLSVSLILGDECNDKCAKTIGWYEQRKNYAKKSIDNITDTSQYHVEHLTTFAMDRKEAVLTVEDGVRKLKLLDAKGKVWTQDMLLQVDEKAVSLSDVETKNELENFPLGTIQRSQALLNACSYDSILALVCKEPGQSKPDLHLFQCDYIKANLIHADIDSAISDFKGGKLKKRPEILRMILKSDSAIPPPPTAPAPDLPATQMNLDGGSVASIKTGFQAVTGKRAQLRAKAN</sequence>
<dbReference type="Gene3D" id="2.30.29.30">
    <property type="entry name" value="Pleckstrin-homology domain (PH domain)/Phosphotyrosine-binding domain (PTB)"/>
    <property type="match status" value="1"/>
</dbReference>
<name>A0A0P7WG27_SCLFO</name>
<dbReference type="AlphaFoldDB" id="A0A0P7WG27"/>
<dbReference type="FunFam" id="2.30.29.30:FF:000261">
    <property type="entry name" value="Epidermal growth factor receptor kinase substrate 8-like protein 1"/>
    <property type="match status" value="1"/>
</dbReference>
<proteinExistence type="predicted"/>
<dbReference type="GO" id="GO:0032587">
    <property type="term" value="C:ruffle membrane"/>
    <property type="evidence" value="ECO:0007669"/>
    <property type="project" value="TreeGrafter"/>
</dbReference>
<dbReference type="SMART" id="SM00462">
    <property type="entry name" value="PTB"/>
    <property type="match status" value="1"/>
</dbReference>
<feature type="domain" description="PID" evidence="1">
    <location>
        <begin position="60"/>
        <end position="197"/>
    </location>
</feature>
<dbReference type="InterPro" id="IPR039801">
    <property type="entry name" value="EPS8-like"/>
</dbReference>
<gene>
    <name evidence="2" type="ORF">Z043_121965</name>
</gene>
<dbReference type="Pfam" id="PF08416">
    <property type="entry name" value="PTB"/>
    <property type="match status" value="1"/>
</dbReference>
<dbReference type="STRING" id="113540.ENSSFOP00015001629"/>
<reference evidence="2 3" key="1">
    <citation type="submission" date="2015-08" db="EMBL/GenBank/DDBJ databases">
        <title>The genome of the Asian arowana (Scleropages formosus).</title>
        <authorList>
            <person name="Tan M.H."/>
            <person name="Gan H.M."/>
            <person name="Croft L.J."/>
            <person name="Austin C.M."/>
        </authorList>
    </citation>
    <scope>NUCLEOTIDE SEQUENCE [LARGE SCALE GENOMIC DNA]</scope>
    <source>
        <strain evidence="2">Aro1</strain>
    </source>
</reference>
<accession>A0A0P7WG27</accession>
<dbReference type="GO" id="GO:0007266">
    <property type="term" value="P:Rho protein signal transduction"/>
    <property type="evidence" value="ECO:0007669"/>
    <property type="project" value="TreeGrafter"/>
</dbReference>
<dbReference type="SUPFAM" id="SSF50729">
    <property type="entry name" value="PH domain-like"/>
    <property type="match status" value="1"/>
</dbReference>
<organism evidence="2 3">
    <name type="scientific">Scleropages formosus</name>
    <name type="common">Asian bonytongue</name>
    <name type="synonym">Osteoglossum formosum</name>
    <dbReference type="NCBI Taxonomy" id="113540"/>
    <lineage>
        <taxon>Eukaryota</taxon>
        <taxon>Metazoa</taxon>
        <taxon>Chordata</taxon>
        <taxon>Craniata</taxon>
        <taxon>Vertebrata</taxon>
        <taxon>Euteleostomi</taxon>
        <taxon>Actinopterygii</taxon>
        <taxon>Neopterygii</taxon>
        <taxon>Teleostei</taxon>
        <taxon>Osteoglossocephala</taxon>
        <taxon>Osteoglossomorpha</taxon>
        <taxon>Osteoglossiformes</taxon>
        <taxon>Osteoglossidae</taxon>
        <taxon>Scleropages</taxon>
    </lineage>
</organism>
<dbReference type="GO" id="GO:0031982">
    <property type="term" value="C:vesicle"/>
    <property type="evidence" value="ECO:0007669"/>
    <property type="project" value="TreeGrafter"/>
</dbReference>
<dbReference type="GO" id="GO:1900029">
    <property type="term" value="P:positive regulation of ruffle assembly"/>
    <property type="evidence" value="ECO:0007669"/>
    <property type="project" value="TreeGrafter"/>
</dbReference>